<reference evidence="3 4" key="1">
    <citation type="submission" date="2024-06" db="EMBL/GenBank/DDBJ databases">
        <title>The Natural Products Discovery Center: Release of the First 8490 Sequenced Strains for Exploring Actinobacteria Biosynthetic Diversity.</title>
        <authorList>
            <person name="Kalkreuter E."/>
            <person name="Kautsar S.A."/>
            <person name="Yang D."/>
            <person name="Bader C.D."/>
            <person name="Teijaro C.N."/>
            <person name="Fluegel L."/>
            <person name="Davis C.M."/>
            <person name="Simpson J.R."/>
            <person name="Lauterbach L."/>
            <person name="Steele A.D."/>
            <person name="Gui C."/>
            <person name="Meng S."/>
            <person name="Li G."/>
            <person name="Viehrig K."/>
            <person name="Ye F."/>
            <person name="Su P."/>
            <person name="Kiefer A.F."/>
            <person name="Nichols A."/>
            <person name="Cepeda A.J."/>
            <person name="Yan W."/>
            <person name="Fan B."/>
            <person name="Jiang Y."/>
            <person name="Adhikari A."/>
            <person name="Zheng C.-J."/>
            <person name="Schuster L."/>
            <person name="Cowan T.M."/>
            <person name="Smanski M.J."/>
            <person name="Chevrette M.G."/>
            <person name="De Carvalho L.P.S."/>
            <person name="Shen B."/>
        </authorList>
    </citation>
    <scope>NUCLEOTIDE SEQUENCE [LARGE SCALE GENOMIC DNA]</scope>
    <source>
        <strain evidence="3 4">NPDC046838</strain>
    </source>
</reference>
<comment type="catalytic activity">
    <reaction evidence="2">
        <text>a 3'-end 2',3'-cyclophospho-ribonucleotide-RNA + H2O = a 3'-end 2'-phospho-ribonucleotide-RNA + H(+)</text>
        <dbReference type="Rhea" id="RHEA:11828"/>
        <dbReference type="Rhea" id="RHEA-COMP:10464"/>
        <dbReference type="Rhea" id="RHEA-COMP:17353"/>
        <dbReference type="ChEBI" id="CHEBI:15377"/>
        <dbReference type="ChEBI" id="CHEBI:15378"/>
        <dbReference type="ChEBI" id="CHEBI:83064"/>
        <dbReference type="ChEBI" id="CHEBI:173113"/>
        <dbReference type="EC" id="3.1.4.58"/>
    </reaction>
</comment>
<dbReference type="SUPFAM" id="SSF55144">
    <property type="entry name" value="LigT-like"/>
    <property type="match status" value="1"/>
</dbReference>
<dbReference type="InterPro" id="IPR004175">
    <property type="entry name" value="RNA_CPDase"/>
</dbReference>
<dbReference type="PANTHER" id="PTHR35561:SF1">
    <property type="entry name" value="RNA 2',3'-CYCLIC PHOSPHODIESTERASE"/>
    <property type="match status" value="1"/>
</dbReference>
<gene>
    <name evidence="3" type="primary">thpR</name>
    <name evidence="3" type="ORF">ABZ921_06885</name>
</gene>
<dbReference type="NCBIfam" id="TIGR02258">
    <property type="entry name" value="2_5_ligase"/>
    <property type="match status" value="1"/>
</dbReference>
<dbReference type="HAMAP" id="MF_01940">
    <property type="entry name" value="RNA_CPDase"/>
    <property type="match status" value="1"/>
</dbReference>
<comment type="function">
    <text evidence="2">Hydrolyzes RNA 2',3'-cyclic phosphodiester to an RNA 2'-phosphomonoester.</text>
</comment>
<organism evidence="3 4">
    <name type="scientific">Streptomyces atriruber</name>
    <dbReference type="NCBI Taxonomy" id="545121"/>
    <lineage>
        <taxon>Bacteria</taxon>
        <taxon>Bacillati</taxon>
        <taxon>Actinomycetota</taxon>
        <taxon>Actinomycetes</taxon>
        <taxon>Kitasatosporales</taxon>
        <taxon>Streptomycetaceae</taxon>
        <taxon>Streptomyces</taxon>
    </lineage>
</organism>
<evidence type="ECO:0000313" key="4">
    <source>
        <dbReference type="Proteomes" id="UP001551176"/>
    </source>
</evidence>
<dbReference type="Pfam" id="PF13563">
    <property type="entry name" value="2_5_RNA_ligase2"/>
    <property type="match status" value="1"/>
</dbReference>
<comment type="caution">
    <text evidence="3">The sequence shown here is derived from an EMBL/GenBank/DDBJ whole genome shotgun (WGS) entry which is preliminary data.</text>
</comment>
<dbReference type="RefSeq" id="WP_359345745.1">
    <property type="nucleotide sequence ID" value="NZ_JBEYXV010000003.1"/>
</dbReference>
<accession>A0ABV3BH54</accession>
<feature type="active site" description="Proton donor" evidence="2">
    <location>
        <position position="42"/>
    </location>
</feature>
<evidence type="ECO:0000256" key="1">
    <source>
        <dbReference type="ARBA" id="ARBA00022801"/>
    </source>
</evidence>
<feature type="short sequence motif" description="HXTX 1" evidence="2">
    <location>
        <begin position="42"/>
        <end position="45"/>
    </location>
</feature>
<keyword evidence="4" id="KW-1185">Reference proteome</keyword>
<feature type="short sequence motif" description="HXTX 2" evidence="2">
    <location>
        <begin position="126"/>
        <end position="129"/>
    </location>
</feature>
<dbReference type="Proteomes" id="UP001551176">
    <property type="component" value="Unassembled WGS sequence"/>
</dbReference>
<protein>
    <recommendedName>
        <fullName evidence="2">RNA 2',3'-cyclic phosphodiesterase</fullName>
        <shortName evidence="2">RNA 2',3'-CPDase</shortName>
        <ecNumber evidence="2">3.1.4.58</ecNumber>
    </recommendedName>
</protein>
<sequence length="196" mass="20878">MRLFAAVLPPDSATSELADAARVLKGLPGADALRWTARDSWHFTLAFMAEVDEAAVPDLTGRLERAAHRTPPFSLALRGGGHFGERALWAGATGDVRALRLLAQRADAAARKAGVTMEEHRHYRPHLTLARGRGETGLGPYVDALAAFEGTAWTVGELTLVRSNLPRSGVPGERPRYEAVGRWVLGGGVRVPGGAG</sequence>
<dbReference type="EMBL" id="JBEYXV010000003">
    <property type="protein sequence ID" value="MEU6820338.1"/>
    <property type="molecule type" value="Genomic_DNA"/>
</dbReference>
<keyword evidence="1 2" id="KW-0378">Hydrolase</keyword>
<comment type="similarity">
    <text evidence="2">Belongs to the 2H phosphoesterase superfamily. ThpR family.</text>
</comment>
<feature type="active site" description="Proton acceptor" evidence="2">
    <location>
        <position position="126"/>
    </location>
</feature>
<dbReference type="PANTHER" id="PTHR35561">
    <property type="entry name" value="RNA 2',3'-CYCLIC PHOSPHODIESTERASE"/>
    <property type="match status" value="1"/>
</dbReference>
<evidence type="ECO:0000313" key="3">
    <source>
        <dbReference type="EMBL" id="MEU6820338.1"/>
    </source>
</evidence>
<proteinExistence type="inferred from homology"/>
<dbReference type="EC" id="3.1.4.58" evidence="2"/>
<dbReference type="InterPro" id="IPR009097">
    <property type="entry name" value="Cyclic_Pdiesterase"/>
</dbReference>
<name>A0ABV3BH54_9ACTN</name>
<evidence type="ECO:0000256" key="2">
    <source>
        <dbReference type="HAMAP-Rule" id="MF_01940"/>
    </source>
</evidence>
<dbReference type="Gene3D" id="3.90.1140.10">
    <property type="entry name" value="Cyclic phosphodiesterase"/>
    <property type="match status" value="1"/>
</dbReference>